<feature type="region of interest" description="Disordered" evidence="1">
    <location>
        <begin position="1"/>
        <end position="21"/>
    </location>
</feature>
<reference evidence="2" key="1">
    <citation type="submission" date="2021-01" db="EMBL/GenBank/DDBJ databases">
        <authorList>
            <person name="Corre E."/>
            <person name="Pelletier E."/>
            <person name="Niang G."/>
            <person name="Scheremetjew M."/>
            <person name="Finn R."/>
            <person name="Kale V."/>
            <person name="Holt S."/>
            <person name="Cochrane G."/>
            <person name="Meng A."/>
            <person name="Brown T."/>
            <person name="Cohen L."/>
        </authorList>
    </citation>
    <scope>NUCLEOTIDE SEQUENCE</scope>
    <source>
        <strain evidence="2">Isolate 1302-5</strain>
    </source>
</reference>
<evidence type="ECO:0000256" key="1">
    <source>
        <dbReference type="SAM" id="MobiDB-lite"/>
    </source>
</evidence>
<sequence>MRPSTESPTRTMHPTRIGAAGETGRVPVSHLGVIVETRYVYVDPVILAFVNTRNGDESTDVRVKDVTSRSFRLFLEEAPHLDGEHNEEEVSYVVMEAGTRVLEGGLAVEAGRHVTSAVHRGGQAFLGDRIDFAVPFNETPAVLTTLNTYENGDFMSSLATAVGTDGFEISQEALETGVTAVKETIGWMAFSTGTGMTTGGSPYLSSYDVDNGVTNGVGQVAYSIDLTSAGFAEKPDLVVGLDQDNGMDGAYARGAGTFTATAQTIFAEEDQQEDTERQHASIPVAWVGFGHDTDLFEDPAAAFPARCRGDMEPCEFSHECCSGECLGEGRCMASEASQ</sequence>
<name>A0A7S4II57_9STRA</name>
<protein>
    <submittedName>
        <fullName evidence="2">Uncharacterized protein</fullName>
    </submittedName>
</protein>
<evidence type="ECO:0000313" key="2">
    <source>
        <dbReference type="EMBL" id="CAE2230167.1"/>
    </source>
</evidence>
<gene>
    <name evidence="2" type="ORF">OAUR00152_LOCUS11626</name>
</gene>
<proteinExistence type="predicted"/>
<organism evidence="2">
    <name type="scientific">Odontella aurita</name>
    <dbReference type="NCBI Taxonomy" id="265563"/>
    <lineage>
        <taxon>Eukaryota</taxon>
        <taxon>Sar</taxon>
        <taxon>Stramenopiles</taxon>
        <taxon>Ochrophyta</taxon>
        <taxon>Bacillariophyta</taxon>
        <taxon>Mediophyceae</taxon>
        <taxon>Biddulphiophycidae</taxon>
        <taxon>Eupodiscales</taxon>
        <taxon>Odontellaceae</taxon>
        <taxon>Odontella</taxon>
    </lineage>
</organism>
<dbReference type="AlphaFoldDB" id="A0A7S4II57"/>
<dbReference type="EMBL" id="HBKQ01017216">
    <property type="protein sequence ID" value="CAE2230167.1"/>
    <property type="molecule type" value="Transcribed_RNA"/>
</dbReference>
<accession>A0A7S4II57</accession>
<feature type="compositionally biased region" description="Polar residues" evidence="1">
    <location>
        <begin position="1"/>
        <end position="12"/>
    </location>
</feature>